<dbReference type="OrthoDB" id="9396613at2759"/>
<dbReference type="EMBL" id="QRBI01000120">
    <property type="protein sequence ID" value="RMC06756.1"/>
    <property type="molecule type" value="Genomic_DNA"/>
</dbReference>
<protein>
    <submittedName>
        <fullName evidence="1">Uncharacterized protein</fullName>
    </submittedName>
</protein>
<evidence type="ECO:0000313" key="1">
    <source>
        <dbReference type="EMBL" id="RMC06756.1"/>
    </source>
</evidence>
<reference evidence="1 2" key="1">
    <citation type="submission" date="2018-07" db="EMBL/GenBank/DDBJ databases">
        <title>A high quality draft genome assembly of the barn swallow (H. rustica rustica).</title>
        <authorList>
            <person name="Formenti G."/>
            <person name="Chiara M."/>
            <person name="Poveda L."/>
            <person name="Francoijs K.-J."/>
            <person name="Bonisoli-Alquati A."/>
            <person name="Canova L."/>
            <person name="Gianfranceschi L."/>
            <person name="Horner D.S."/>
            <person name="Saino N."/>
        </authorList>
    </citation>
    <scope>NUCLEOTIDE SEQUENCE [LARGE SCALE GENOMIC DNA]</scope>
    <source>
        <strain evidence="1">Chelidonia</strain>
        <tissue evidence="1">Blood</tissue>
    </source>
</reference>
<evidence type="ECO:0000313" key="2">
    <source>
        <dbReference type="Proteomes" id="UP000269221"/>
    </source>
</evidence>
<dbReference type="Proteomes" id="UP000269221">
    <property type="component" value="Unassembled WGS sequence"/>
</dbReference>
<dbReference type="AlphaFoldDB" id="A0A3M0K0U7"/>
<keyword evidence="2" id="KW-1185">Reference proteome</keyword>
<dbReference type="STRING" id="333673.A0A3M0K0U7"/>
<comment type="caution">
    <text evidence="1">The sequence shown here is derived from an EMBL/GenBank/DDBJ whole genome shotgun (WGS) entry which is preliminary data.</text>
</comment>
<proteinExistence type="predicted"/>
<organism evidence="1 2">
    <name type="scientific">Hirundo rustica rustica</name>
    <dbReference type="NCBI Taxonomy" id="333673"/>
    <lineage>
        <taxon>Eukaryota</taxon>
        <taxon>Metazoa</taxon>
        <taxon>Chordata</taxon>
        <taxon>Craniata</taxon>
        <taxon>Vertebrata</taxon>
        <taxon>Euteleostomi</taxon>
        <taxon>Archelosauria</taxon>
        <taxon>Archosauria</taxon>
        <taxon>Dinosauria</taxon>
        <taxon>Saurischia</taxon>
        <taxon>Theropoda</taxon>
        <taxon>Coelurosauria</taxon>
        <taxon>Aves</taxon>
        <taxon>Neognathae</taxon>
        <taxon>Neoaves</taxon>
        <taxon>Telluraves</taxon>
        <taxon>Australaves</taxon>
        <taxon>Passeriformes</taxon>
        <taxon>Sylvioidea</taxon>
        <taxon>Hirundinidae</taxon>
        <taxon>Hirundo</taxon>
    </lineage>
</organism>
<gene>
    <name evidence="1" type="ORF">DUI87_16202</name>
</gene>
<name>A0A3M0K0U7_HIRRU</name>
<accession>A0A3M0K0U7</accession>
<sequence length="135" mass="14935">MTQKKGFSAPSGKLADDTKLSVAVVTPEGSETVQTDMDKLKKWAHGNLTETKCKVPHLAWGISQYQYRLGCKYIESSPAKMDFEVLVDERLNVTWQDVLGAHRDNCFLGSIITRRGQQVEGGDSAPVFCSCEILP</sequence>